<protein>
    <recommendedName>
        <fullName evidence="4">Tat (Twin-arginine translocation) pathway signal sequence</fullName>
    </recommendedName>
</protein>
<organism evidence="2 3">
    <name type="scientific">Micromonospora auratinigra</name>
    <dbReference type="NCBI Taxonomy" id="261654"/>
    <lineage>
        <taxon>Bacteria</taxon>
        <taxon>Bacillati</taxon>
        <taxon>Actinomycetota</taxon>
        <taxon>Actinomycetes</taxon>
        <taxon>Micromonosporales</taxon>
        <taxon>Micromonosporaceae</taxon>
        <taxon>Micromonospora</taxon>
    </lineage>
</organism>
<keyword evidence="3" id="KW-1185">Reference proteome</keyword>
<dbReference type="STRING" id="261654.GA0070611_2421"/>
<reference evidence="3" key="1">
    <citation type="submission" date="2016-06" db="EMBL/GenBank/DDBJ databases">
        <authorList>
            <person name="Varghese N."/>
            <person name="Submissions Spin"/>
        </authorList>
    </citation>
    <scope>NUCLEOTIDE SEQUENCE [LARGE SCALE GENOMIC DNA]</scope>
    <source>
        <strain evidence="3">DSM 44815</strain>
    </source>
</reference>
<name>A0A1A8ZIM7_9ACTN</name>
<keyword evidence="1" id="KW-1133">Transmembrane helix</keyword>
<keyword evidence="1" id="KW-0472">Membrane</keyword>
<keyword evidence="1" id="KW-0812">Transmembrane</keyword>
<feature type="transmembrane region" description="Helical" evidence="1">
    <location>
        <begin position="204"/>
        <end position="224"/>
    </location>
</feature>
<evidence type="ECO:0000256" key="1">
    <source>
        <dbReference type="SAM" id="Phobius"/>
    </source>
</evidence>
<evidence type="ECO:0008006" key="4">
    <source>
        <dbReference type="Google" id="ProtNLM"/>
    </source>
</evidence>
<evidence type="ECO:0000313" key="2">
    <source>
        <dbReference type="EMBL" id="SBT43691.1"/>
    </source>
</evidence>
<evidence type="ECO:0000313" key="3">
    <source>
        <dbReference type="Proteomes" id="UP000199385"/>
    </source>
</evidence>
<dbReference type="PATRIC" id="fig|261654.4.peg.2465"/>
<sequence>MPQPSVLSRAAGVPGRVLAALAAVALALGVAFVVAPSRLAAGGSGGDFDDRRQLVDAVHAEFVGWWRSGEAGFPPGLQRVVDYWFRYHLAKAVLAGALLVVLGALAVLLWRALLRAGGLPAGTRAMLGAAGVLVTMLALAAVALVMANVQGAAAPFASLLSMLPDGPADARLAVTLAQVRHQLTDGGTAAAPAVAVMTDDFARYHAVLAALAATVAVALAAVGVRTWRARARFSERPARRLLGSLAAASVLVFLAVLVVAVANTGTAADPAPALLAFFEGGW</sequence>
<dbReference type="Proteomes" id="UP000199385">
    <property type="component" value="Chromosome I"/>
</dbReference>
<feature type="transmembrane region" description="Helical" evidence="1">
    <location>
        <begin position="125"/>
        <end position="147"/>
    </location>
</feature>
<feature type="transmembrane region" description="Helical" evidence="1">
    <location>
        <begin position="92"/>
        <end position="113"/>
    </location>
</feature>
<accession>A0A1A8ZIM7</accession>
<proteinExistence type="predicted"/>
<feature type="transmembrane region" description="Helical" evidence="1">
    <location>
        <begin position="245"/>
        <end position="265"/>
    </location>
</feature>
<dbReference type="EMBL" id="LT594323">
    <property type="protein sequence ID" value="SBT43691.1"/>
    <property type="molecule type" value="Genomic_DNA"/>
</dbReference>
<dbReference type="AlphaFoldDB" id="A0A1A8ZIM7"/>
<dbReference type="OrthoDB" id="3824322at2"/>
<gene>
    <name evidence="2" type="ORF">GA0070611_2421</name>
</gene>
<dbReference type="RefSeq" id="WP_091662623.1">
    <property type="nucleotide sequence ID" value="NZ_LT594323.1"/>
</dbReference>